<dbReference type="EMBL" id="CP046620">
    <property type="protein sequence ID" value="QHQ34785.1"/>
    <property type="molecule type" value="Genomic_DNA"/>
</dbReference>
<dbReference type="SUPFAM" id="SSF46785">
    <property type="entry name" value="Winged helix' DNA-binding domain"/>
    <property type="match status" value="1"/>
</dbReference>
<dbReference type="Gene3D" id="1.10.10.10">
    <property type="entry name" value="Winged helix-like DNA-binding domain superfamily/Winged helix DNA-binding domain"/>
    <property type="match status" value="1"/>
</dbReference>
<dbReference type="GO" id="GO:0003700">
    <property type="term" value="F:DNA-binding transcription factor activity"/>
    <property type="evidence" value="ECO:0007669"/>
    <property type="project" value="InterPro"/>
</dbReference>
<evidence type="ECO:0000259" key="4">
    <source>
        <dbReference type="PROSITE" id="PS50949"/>
    </source>
</evidence>
<evidence type="ECO:0000256" key="3">
    <source>
        <dbReference type="ARBA" id="ARBA00023163"/>
    </source>
</evidence>
<evidence type="ECO:0000256" key="2">
    <source>
        <dbReference type="ARBA" id="ARBA00023125"/>
    </source>
</evidence>
<dbReference type="Proteomes" id="UP000464495">
    <property type="component" value="Chromosome"/>
</dbReference>
<evidence type="ECO:0000256" key="1">
    <source>
        <dbReference type="ARBA" id="ARBA00023015"/>
    </source>
</evidence>
<dbReference type="SMART" id="SM00345">
    <property type="entry name" value="HTH_GNTR"/>
    <property type="match status" value="1"/>
</dbReference>
<keyword evidence="2" id="KW-0238">DNA-binding</keyword>
<accession>A0A6P1SZ32</accession>
<dbReference type="SUPFAM" id="SSF48008">
    <property type="entry name" value="GntR ligand-binding domain-like"/>
    <property type="match status" value="1"/>
</dbReference>
<organism evidence="5 6">
    <name type="scientific">Algicella marina</name>
    <dbReference type="NCBI Taxonomy" id="2683284"/>
    <lineage>
        <taxon>Bacteria</taxon>
        <taxon>Pseudomonadati</taxon>
        <taxon>Pseudomonadota</taxon>
        <taxon>Alphaproteobacteria</taxon>
        <taxon>Rhodobacterales</taxon>
        <taxon>Paracoccaceae</taxon>
        <taxon>Algicella</taxon>
    </lineage>
</organism>
<dbReference type="Pfam" id="PF00392">
    <property type="entry name" value="GntR"/>
    <property type="match status" value="1"/>
</dbReference>
<keyword evidence="6" id="KW-1185">Reference proteome</keyword>
<dbReference type="AlphaFoldDB" id="A0A6P1SZ32"/>
<keyword evidence="1" id="KW-0805">Transcription regulation</keyword>
<dbReference type="RefSeq" id="WP_161861353.1">
    <property type="nucleotide sequence ID" value="NZ_CP046620.1"/>
</dbReference>
<dbReference type="PANTHER" id="PTHR43537">
    <property type="entry name" value="TRANSCRIPTIONAL REGULATOR, GNTR FAMILY"/>
    <property type="match status" value="1"/>
</dbReference>
<dbReference type="InterPro" id="IPR000524">
    <property type="entry name" value="Tscrpt_reg_HTH_GntR"/>
</dbReference>
<protein>
    <submittedName>
        <fullName evidence="5">FCD domain-containing protein</fullName>
    </submittedName>
</protein>
<evidence type="ECO:0000313" key="5">
    <source>
        <dbReference type="EMBL" id="QHQ34785.1"/>
    </source>
</evidence>
<dbReference type="Gene3D" id="1.20.120.530">
    <property type="entry name" value="GntR ligand-binding domain-like"/>
    <property type="match status" value="1"/>
</dbReference>
<dbReference type="PANTHER" id="PTHR43537:SF51">
    <property type="entry name" value="HTH-TYPE TRANSCRIPTIONAL REGULATOR LGOR-RELATED"/>
    <property type="match status" value="1"/>
</dbReference>
<sequence>MADSLQFKSLDPIVRPSVADQVFDTIYEQVLSVEMPPGTKISEAEIARHLGVSRQPVRDAFFRLSQLGFLVIRPQKATTVSLISARDIFRARFVRTALEVETARRACRDLSQSDLNALQVLLEKQKQAVDAGDRSRFHALDDEFHQLICEQLGFGFCWDVIREKKAHTDRVRFLSLAFASQTALDDHHAIFDAICAKDEMKAEAAVREHLGRIESIIAHLREENHSWFAEED</sequence>
<dbReference type="InterPro" id="IPR011711">
    <property type="entry name" value="GntR_C"/>
</dbReference>
<dbReference type="InterPro" id="IPR036390">
    <property type="entry name" value="WH_DNA-bd_sf"/>
</dbReference>
<dbReference type="Pfam" id="PF07729">
    <property type="entry name" value="FCD"/>
    <property type="match status" value="1"/>
</dbReference>
<dbReference type="CDD" id="cd07377">
    <property type="entry name" value="WHTH_GntR"/>
    <property type="match status" value="1"/>
</dbReference>
<gene>
    <name evidence="5" type="ORF">GO499_06030</name>
</gene>
<dbReference type="GO" id="GO:0003677">
    <property type="term" value="F:DNA binding"/>
    <property type="evidence" value="ECO:0007669"/>
    <property type="project" value="UniProtKB-KW"/>
</dbReference>
<dbReference type="InterPro" id="IPR008920">
    <property type="entry name" value="TF_FadR/GntR_C"/>
</dbReference>
<proteinExistence type="predicted"/>
<dbReference type="PROSITE" id="PS50949">
    <property type="entry name" value="HTH_GNTR"/>
    <property type="match status" value="1"/>
</dbReference>
<evidence type="ECO:0000313" key="6">
    <source>
        <dbReference type="Proteomes" id="UP000464495"/>
    </source>
</evidence>
<dbReference type="KEGG" id="amaq:GO499_06030"/>
<dbReference type="SMART" id="SM00895">
    <property type="entry name" value="FCD"/>
    <property type="match status" value="1"/>
</dbReference>
<reference evidence="5 6" key="1">
    <citation type="submission" date="2019-12" db="EMBL/GenBank/DDBJ databases">
        <title>Complete genome sequence of Algicella marina strain 9Alg 56(T) isolated from the red alga Tichocarpus crinitus.</title>
        <authorList>
            <person name="Kim S.-G."/>
            <person name="Nedashkovskaya O.I."/>
        </authorList>
    </citation>
    <scope>NUCLEOTIDE SEQUENCE [LARGE SCALE GENOMIC DNA]</scope>
    <source>
        <strain evidence="5 6">9Alg 56</strain>
    </source>
</reference>
<name>A0A6P1SZ32_9RHOB</name>
<keyword evidence="3" id="KW-0804">Transcription</keyword>
<feature type="domain" description="HTH gntR-type" evidence="4">
    <location>
        <begin position="16"/>
        <end position="83"/>
    </location>
</feature>
<dbReference type="InterPro" id="IPR036388">
    <property type="entry name" value="WH-like_DNA-bd_sf"/>
</dbReference>